<evidence type="ECO:0000259" key="2">
    <source>
        <dbReference type="PROSITE" id="PS50090"/>
    </source>
</evidence>
<dbReference type="CDD" id="cd00167">
    <property type="entry name" value="SANT"/>
    <property type="match status" value="3"/>
</dbReference>
<dbReference type="Gene3D" id="1.10.10.60">
    <property type="entry name" value="Homeodomain-like"/>
    <property type="match status" value="3"/>
</dbReference>
<dbReference type="SUPFAM" id="SSF46689">
    <property type="entry name" value="Homeodomain-like"/>
    <property type="match status" value="2"/>
</dbReference>
<name>A0ABY7DZC8_MYAAR</name>
<protein>
    <submittedName>
        <fullName evidence="4">MYB-like protein</fullName>
    </submittedName>
</protein>
<evidence type="ECO:0000259" key="3">
    <source>
        <dbReference type="PROSITE" id="PS51294"/>
    </source>
</evidence>
<proteinExistence type="predicted"/>
<feature type="domain" description="Myb-like" evidence="2">
    <location>
        <begin position="21"/>
        <end position="63"/>
    </location>
</feature>
<feature type="domain" description="HTH myb-type" evidence="3">
    <location>
        <begin position="64"/>
        <end position="119"/>
    </location>
</feature>
<dbReference type="PROSITE" id="PS51294">
    <property type="entry name" value="HTH_MYB"/>
    <property type="match status" value="3"/>
</dbReference>
<dbReference type="InterPro" id="IPR050560">
    <property type="entry name" value="MYB_TF"/>
</dbReference>
<dbReference type="Pfam" id="PF00249">
    <property type="entry name" value="Myb_DNA-binding"/>
    <property type="match status" value="1"/>
</dbReference>
<accession>A0ABY7DZC8</accession>
<dbReference type="InterPro" id="IPR009057">
    <property type="entry name" value="Homeodomain-like_sf"/>
</dbReference>
<feature type="region of interest" description="Disordered" evidence="1">
    <location>
        <begin position="338"/>
        <end position="367"/>
    </location>
</feature>
<dbReference type="Pfam" id="PF13921">
    <property type="entry name" value="Myb_DNA-bind_6"/>
    <property type="match status" value="1"/>
</dbReference>
<dbReference type="Proteomes" id="UP001164746">
    <property type="component" value="Chromosome 4"/>
</dbReference>
<dbReference type="InterPro" id="IPR017930">
    <property type="entry name" value="Myb_dom"/>
</dbReference>
<evidence type="ECO:0000313" key="5">
    <source>
        <dbReference type="Proteomes" id="UP001164746"/>
    </source>
</evidence>
<dbReference type="EMBL" id="CP111015">
    <property type="protein sequence ID" value="WAR01962.1"/>
    <property type="molecule type" value="Genomic_DNA"/>
</dbReference>
<dbReference type="PANTHER" id="PTHR45614">
    <property type="entry name" value="MYB PROTEIN-RELATED"/>
    <property type="match status" value="1"/>
</dbReference>
<feature type="compositionally biased region" description="Polar residues" evidence="1">
    <location>
        <begin position="1"/>
        <end position="15"/>
    </location>
</feature>
<reference evidence="4" key="1">
    <citation type="submission" date="2022-11" db="EMBL/GenBank/DDBJ databases">
        <title>Centuries of genome instability and evolution in soft-shell clam transmissible cancer (bioRxiv).</title>
        <authorList>
            <person name="Hart S.F.M."/>
            <person name="Yonemitsu M.A."/>
            <person name="Giersch R.M."/>
            <person name="Beal B.F."/>
            <person name="Arriagada G."/>
            <person name="Davis B.W."/>
            <person name="Ostrander E.A."/>
            <person name="Goff S.P."/>
            <person name="Metzger M.J."/>
        </authorList>
    </citation>
    <scope>NUCLEOTIDE SEQUENCE</scope>
    <source>
        <strain evidence="4">MELC-2E11</strain>
        <tissue evidence="4">Siphon/mantle</tissue>
    </source>
</reference>
<organism evidence="4 5">
    <name type="scientific">Mya arenaria</name>
    <name type="common">Soft-shell clam</name>
    <dbReference type="NCBI Taxonomy" id="6604"/>
    <lineage>
        <taxon>Eukaryota</taxon>
        <taxon>Metazoa</taxon>
        <taxon>Spiralia</taxon>
        <taxon>Lophotrochozoa</taxon>
        <taxon>Mollusca</taxon>
        <taxon>Bivalvia</taxon>
        <taxon>Autobranchia</taxon>
        <taxon>Heteroconchia</taxon>
        <taxon>Euheterodonta</taxon>
        <taxon>Imparidentia</taxon>
        <taxon>Neoheterodontei</taxon>
        <taxon>Myida</taxon>
        <taxon>Myoidea</taxon>
        <taxon>Myidae</taxon>
        <taxon>Mya</taxon>
    </lineage>
</organism>
<gene>
    <name evidence="4" type="ORF">MAR_008520</name>
</gene>
<feature type="domain" description="HTH myb-type" evidence="3">
    <location>
        <begin position="120"/>
        <end position="152"/>
    </location>
</feature>
<feature type="region of interest" description="Disordered" evidence="1">
    <location>
        <begin position="1"/>
        <end position="26"/>
    </location>
</feature>
<feature type="domain" description="Myb-like" evidence="2">
    <location>
        <begin position="64"/>
        <end position="115"/>
    </location>
</feature>
<feature type="domain" description="HTH myb-type" evidence="3">
    <location>
        <begin position="25"/>
        <end position="63"/>
    </location>
</feature>
<evidence type="ECO:0000313" key="4">
    <source>
        <dbReference type="EMBL" id="WAR01962.1"/>
    </source>
</evidence>
<dbReference type="PROSITE" id="PS50090">
    <property type="entry name" value="MYB_LIKE"/>
    <property type="match status" value="3"/>
</dbReference>
<evidence type="ECO:0000256" key="1">
    <source>
        <dbReference type="SAM" id="MobiDB-lite"/>
    </source>
</evidence>
<dbReference type="PANTHER" id="PTHR45614:SF25">
    <property type="entry name" value="MYB PROTEIN"/>
    <property type="match status" value="1"/>
</dbReference>
<sequence length="481" mass="54078">MSGSSVDSLQGQILYSSDDETDDPDDKLKQVVELVGSQDWTLVSRYFPDRSDLQCQHRWYKVLNPDLIKGAWTKEEDDQVVALVRQFGPKKWTAISKYLVGRTGKQCRERWHNHLNPAIKKCAWSEDEDRLIFHLHKTLGNRWAEIAKFLPGSTKMPEVTRMGGFSGLSTLDLVSGTGSETGKHSRREKSKRRVSVKVAQKLKWQNIVDELDRKQLAGMERNENKENQEPVLNLFQQYQSKTGSQQPRLERKQSFGFQFRDLTNCGDNGKEKQCLDIQYLSENVDGKKTCSKGDNIVKRNHSFLTDDSDIEELVLNIDSGLGVSNTAKSAGINMFSDEESDAGHKAGSVTPKGTPIKNLPFSPSQSPVQLDDVEAMIREDTGYEADMSNAETAEVTVSKANKRSKSLIGDTSIVFSPPSIIKETLPDSEFDQTCGSNTRKTQNILNVHYEKVACGMTSDQQHMTELARNIARVLKPRSLQL</sequence>
<dbReference type="SMART" id="SM00717">
    <property type="entry name" value="SANT"/>
    <property type="match status" value="3"/>
</dbReference>
<keyword evidence="5" id="KW-1185">Reference proteome</keyword>
<feature type="domain" description="Myb-like" evidence="2">
    <location>
        <begin position="116"/>
        <end position="154"/>
    </location>
</feature>
<dbReference type="InterPro" id="IPR001005">
    <property type="entry name" value="SANT/Myb"/>
</dbReference>